<reference evidence="3" key="1">
    <citation type="submission" date="2020-02" db="EMBL/GenBank/DDBJ databases">
        <authorList>
            <person name="Meier V. D."/>
        </authorList>
    </citation>
    <scope>NUCLEOTIDE SEQUENCE</scope>
    <source>
        <strain evidence="3">AVDCRST_MAG49</strain>
    </source>
</reference>
<keyword evidence="2" id="KW-0812">Transmembrane</keyword>
<feature type="transmembrane region" description="Helical" evidence="2">
    <location>
        <begin position="153"/>
        <end position="175"/>
    </location>
</feature>
<accession>A0A6J4UDN3</accession>
<sequence>MNGWGKTGEGSGTGTRATEVDRAASEGNERDGRGDAEPVSLRDEVSNILEEARMILPGTQTLFGFQLVVVFNATFQDRLSAREQGLHLAATALVAVATALLLTPAAWHRRVEPGAVSRRFVALSTRLLAWSLAPLALAICADVYLVATVVTGRWAVSLALALGLLLVFAALWFVLPMRDQRSRRG</sequence>
<dbReference type="AlphaFoldDB" id="A0A6J4UDN3"/>
<feature type="compositionally biased region" description="Gly residues" evidence="1">
    <location>
        <begin position="1"/>
        <end position="13"/>
    </location>
</feature>
<feature type="transmembrane region" description="Helical" evidence="2">
    <location>
        <begin position="127"/>
        <end position="147"/>
    </location>
</feature>
<dbReference type="EMBL" id="CADCWG010000087">
    <property type="protein sequence ID" value="CAA9547347.1"/>
    <property type="molecule type" value="Genomic_DNA"/>
</dbReference>
<dbReference type="InterPro" id="IPR046291">
    <property type="entry name" value="DUF6328"/>
</dbReference>
<feature type="region of interest" description="Disordered" evidence="1">
    <location>
        <begin position="1"/>
        <end position="39"/>
    </location>
</feature>
<protein>
    <recommendedName>
        <fullName evidence="4">Integral membrane protein</fullName>
    </recommendedName>
</protein>
<keyword evidence="2" id="KW-1133">Transmembrane helix</keyword>
<gene>
    <name evidence="3" type="ORF">AVDCRST_MAG49-1391</name>
</gene>
<proteinExistence type="predicted"/>
<keyword evidence="2" id="KW-0472">Membrane</keyword>
<organism evidence="3">
    <name type="scientific">uncultured Thermomicrobiales bacterium</name>
    <dbReference type="NCBI Taxonomy" id="1645740"/>
    <lineage>
        <taxon>Bacteria</taxon>
        <taxon>Pseudomonadati</taxon>
        <taxon>Thermomicrobiota</taxon>
        <taxon>Thermomicrobia</taxon>
        <taxon>Thermomicrobiales</taxon>
        <taxon>environmental samples</taxon>
    </lineage>
</organism>
<name>A0A6J4UDN3_9BACT</name>
<dbReference type="Pfam" id="PF19853">
    <property type="entry name" value="DUF6328"/>
    <property type="match status" value="1"/>
</dbReference>
<evidence type="ECO:0000256" key="2">
    <source>
        <dbReference type="SAM" id="Phobius"/>
    </source>
</evidence>
<evidence type="ECO:0008006" key="4">
    <source>
        <dbReference type="Google" id="ProtNLM"/>
    </source>
</evidence>
<feature type="transmembrane region" description="Helical" evidence="2">
    <location>
        <begin position="87"/>
        <end position="107"/>
    </location>
</feature>
<evidence type="ECO:0000256" key="1">
    <source>
        <dbReference type="SAM" id="MobiDB-lite"/>
    </source>
</evidence>
<feature type="compositionally biased region" description="Basic and acidic residues" evidence="1">
    <location>
        <begin position="18"/>
        <end position="39"/>
    </location>
</feature>
<evidence type="ECO:0000313" key="3">
    <source>
        <dbReference type="EMBL" id="CAA9547347.1"/>
    </source>
</evidence>